<evidence type="ECO:0000256" key="1">
    <source>
        <dbReference type="SAM" id="MobiDB-lite"/>
    </source>
</evidence>
<comment type="caution">
    <text evidence="2">The sequence shown here is derived from an EMBL/GenBank/DDBJ whole genome shotgun (WGS) entry which is preliminary data.</text>
</comment>
<reference evidence="2" key="1">
    <citation type="submission" date="2018-05" db="EMBL/GenBank/DDBJ databases">
        <title>Draft genome of Mucuna pruriens seed.</title>
        <authorList>
            <person name="Nnadi N.E."/>
            <person name="Vos R."/>
            <person name="Hasami M.H."/>
            <person name="Devisetty U.K."/>
            <person name="Aguiy J.C."/>
        </authorList>
    </citation>
    <scope>NUCLEOTIDE SEQUENCE [LARGE SCALE GENOMIC DNA]</scope>
    <source>
        <strain evidence="2">JCA_2017</strain>
    </source>
</reference>
<dbReference type="AlphaFoldDB" id="A0A371IID9"/>
<protein>
    <submittedName>
        <fullName evidence="2">Uncharacterized protein</fullName>
    </submittedName>
</protein>
<feature type="compositionally biased region" description="Basic and acidic residues" evidence="1">
    <location>
        <begin position="1"/>
        <end position="11"/>
    </location>
</feature>
<proteinExistence type="predicted"/>
<feature type="non-terminal residue" evidence="2">
    <location>
        <position position="1"/>
    </location>
</feature>
<accession>A0A371IID9</accession>
<organism evidence="2 3">
    <name type="scientific">Mucuna pruriens</name>
    <name type="common">Velvet bean</name>
    <name type="synonym">Dolichos pruriens</name>
    <dbReference type="NCBI Taxonomy" id="157652"/>
    <lineage>
        <taxon>Eukaryota</taxon>
        <taxon>Viridiplantae</taxon>
        <taxon>Streptophyta</taxon>
        <taxon>Embryophyta</taxon>
        <taxon>Tracheophyta</taxon>
        <taxon>Spermatophyta</taxon>
        <taxon>Magnoliopsida</taxon>
        <taxon>eudicotyledons</taxon>
        <taxon>Gunneridae</taxon>
        <taxon>Pentapetalae</taxon>
        <taxon>rosids</taxon>
        <taxon>fabids</taxon>
        <taxon>Fabales</taxon>
        <taxon>Fabaceae</taxon>
        <taxon>Papilionoideae</taxon>
        <taxon>50 kb inversion clade</taxon>
        <taxon>NPAAA clade</taxon>
        <taxon>indigoferoid/millettioid clade</taxon>
        <taxon>Phaseoleae</taxon>
        <taxon>Mucuna</taxon>
    </lineage>
</organism>
<name>A0A371IID9_MUCPR</name>
<evidence type="ECO:0000313" key="3">
    <source>
        <dbReference type="Proteomes" id="UP000257109"/>
    </source>
</evidence>
<evidence type="ECO:0000313" key="2">
    <source>
        <dbReference type="EMBL" id="RDY14793.1"/>
    </source>
</evidence>
<dbReference type="OrthoDB" id="1720282at2759"/>
<sequence length="74" mass="7984">MLIGESSKDRGVQGGGDADITNGAAGKIVSRLIRDLILKYHIGLSALLETRINGVKADKVIKNLIMDSWYEVDA</sequence>
<keyword evidence="3" id="KW-1185">Reference proteome</keyword>
<dbReference type="EMBL" id="QJKJ01000013">
    <property type="protein sequence ID" value="RDY14793.1"/>
    <property type="molecule type" value="Genomic_DNA"/>
</dbReference>
<dbReference type="Proteomes" id="UP000257109">
    <property type="component" value="Unassembled WGS sequence"/>
</dbReference>
<gene>
    <name evidence="2" type="ORF">CR513_00070</name>
</gene>
<feature type="region of interest" description="Disordered" evidence="1">
    <location>
        <begin position="1"/>
        <end position="22"/>
    </location>
</feature>